<dbReference type="Gene3D" id="3.40.960.10">
    <property type="entry name" value="VSR Endonuclease"/>
    <property type="match status" value="1"/>
</dbReference>
<reference evidence="1 2" key="1">
    <citation type="submission" date="2020-08" db="EMBL/GenBank/DDBJ databases">
        <authorList>
            <person name="Liu C."/>
            <person name="Sun Q."/>
        </authorList>
    </citation>
    <scope>NUCLEOTIDE SEQUENCE [LARGE SCALE GENOMIC DNA]</scope>
    <source>
        <strain evidence="1 2">N22</strain>
    </source>
</reference>
<dbReference type="AlphaFoldDB" id="A0A842JC90"/>
<evidence type="ECO:0000313" key="2">
    <source>
        <dbReference type="Proteomes" id="UP000587396"/>
    </source>
</evidence>
<dbReference type="Proteomes" id="UP000587396">
    <property type="component" value="Unassembled WGS sequence"/>
</dbReference>
<proteinExistence type="predicted"/>
<name>A0A842JC90_9ACTN</name>
<comment type="caution">
    <text evidence="1">The sequence shown here is derived from an EMBL/GenBank/DDBJ whole genome shotgun (WGS) entry which is preliminary data.</text>
</comment>
<gene>
    <name evidence="1" type="ORF">H7313_03760</name>
</gene>
<keyword evidence="2" id="KW-1185">Reference proteome</keyword>
<sequence>MPKGSVLDTENGFYVSSPELCFLQMAERASLIELIEDGFELCGTYDVSTGELRSCAPLTTVARLESFASKAAGAHGRSKALRALRCVVDGSASPRETVLTTLLCLPYRLGGYGFAPPCLNYRIDVGAHARKMASKQFYRCDLYWPEAKLAIEYDSDAEHLGSRNAANDSSRRNALDALGVDVISVTTLQIASRVEVEKIANHIGKRLGKRAQYKEPSFSVDNLKLRTELLRRLEPGMKVSA</sequence>
<dbReference type="EMBL" id="JACMSE010000002">
    <property type="protein sequence ID" value="MBC2888466.1"/>
    <property type="molecule type" value="Genomic_DNA"/>
</dbReference>
<organism evidence="1 2">
    <name type="scientific">Gordonibacter massiliensis</name>
    <name type="common">ex Traore et al. 2017</name>
    <dbReference type="NCBI Taxonomy" id="1841863"/>
    <lineage>
        <taxon>Bacteria</taxon>
        <taxon>Bacillati</taxon>
        <taxon>Actinomycetota</taxon>
        <taxon>Coriobacteriia</taxon>
        <taxon>Eggerthellales</taxon>
        <taxon>Eggerthellaceae</taxon>
        <taxon>Gordonibacter</taxon>
    </lineage>
</organism>
<evidence type="ECO:0008006" key="3">
    <source>
        <dbReference type="Google" id="ProtNLM"/>
    </source>
</evidence>
<protein>
    <recommendedName>
        <fullName evidence="3">DUF559 domain-containing protein</fullName>
    </recommendedName>
</protein>
<evidence type="ECO:0000313" key="1">
    <source>
        <dbReference type="EMBL" id="MBC2888466.1"/>
    </source>
</evidence>
<accession>A0A842JC90</accession>